<gene>
    <name evidence="2" type="ORF">MGAL_10B019198</name>
</gene>
<feature type="transmembrane region" description="Helical" evidence="1">
    <location>
        <begin position="142"/>
        <end position="160"/>
    </location>
</feature>
<evidence type="ECO:0000313" key="3">
    <source>
        <dbReference type="Proteomes" id="UP000596742"/>
    </source>
</evidence>
<proteinExistence type="predicted"/>
<dbReference type="EMBL" id="UYJE01010035">
    <property type="protein sequence ID" value="VDI79128.1"/>
    <property type="molecule type" value="Genomic_DNA"/>
</dbReference>
<keyword evidence="1" id="KW-0812">Transmembrane</keyword>
<evidence type="ECO:0000313" key="2">
    <source>
        <dbReference type="EMBL" id="VDI79128.1"/>
    </source>
</evidence>
<protein>
    <submittedName>
        <fullName evidence="2">Uncharacterized protein</fullName>
    </submittedName>
</protein>
<feature type="transmembrane region" description="Helical" evidence="1">
    <location>
        <begin position="103"/>
        <end position="122"/>
    </location>
</feature>
<reference evidence="2" key="1">
    <citation type="submission" date="2018-11" db="EMBL/GenBank/DDBJ databases">
        <authorList>
            <person name="Alioto T."/>
            <person name="Alioto T."/>
        </authorList>
    </citation>
    <scope>NUCLEOTIDE SEQUENCE</scope>
</reference>
<evidence type="ECO:0000256" key="1">
    <source>
        <dbReference type="SAM" id="Phobius"/>
    </source>
</evidence>
<keyword evidence="3" id="KW-1185">Reference proteome</keyword>
<dbReference type="OrthoDB" id="6161089at2759"/>
<keyword evidence="1" id="KW-0472">Membrane</keyword>
<sequence>MSNLYDSECPVNENHWLAAKTNAIRQTEKALKTRQTTSTIFFPIQMAQSCCKKVVRAALVFPFTAGRPSNILVVPFVVLFGIASFEHPSVESFGGSFVGPKTVYLSICFLIAAVTCIVFIVANRLTDNIADLHTKDRFFHKIKLYFLWIFTGFTVFYSTVKIIKALTCYPQETDGQQTENAECKTVPSSDNDAVLISYKVVQILFYIVQSTFVHRFINYQFCASWKIYYSLLLIFLANISRWTHFFADIYMTADENIAPCSADNNTSIDNTCYAAEVFASVRPYCYPIELKYSLLSMIFLAELWPAQTQNTHLSCDLQRGHVNRSITTDFTSIVDSISQPSEQSLAIEESTNNSNGIENLIFLGLENSFSSYSIICVGPLKTDYKVKCK</sequence>
<comment type="caution">
    <text evidence="2">The sequence shown here is derived from an EMBL/GenBank/DDBJ whole genome shotgun (WGS) entry which is preliminary data.</text>
</comment>
<dbReference type="AlphaFoldDB" id="A0A8B6HHE2"/>
<dbReference type="Proteomes" id="UP000596742">
    <property type="component" value="Unassembled WGS sequence"/>
</dbReference>
<keyword evidence="1" id="KW-1133">Transmembrane helix</keyword>
<organism evidence="2 3">
    <name type="scientific">Mytilus galloprovincialis</name>
    <name type="common">Mediterranean mussel</name>
    <dbReference type="NCBI Taxonomy" id="29158"/>
    <lineage>
        <taxon>Eukaryota</taxon>
        <taxon>Metazoa</taxon>
        <taxon>Spiralia</taxon>
        <taxon>Lophotrochozoa</taxon>
        <taxon>Mollusca</taxon>
        <taxon>Bivalvia</taxon>
        <taxon>Autobranchia</taxon>
        <taxon>Pteriomorphia</taxon>
        <taxon>Mytilida</taxon>
        <taxon>Mytiloidea</taxon>
        <taxon>Mytilidae</taxon>
        <taxon>Mytilinae</taxon>
        <taxon>Mytilus</taxon>
    </lineage>
</organism>
<accession>A0A8B6HHE2</accession>
<name>A0A8B6HHE2_MYTGA</name>
<feature type="transmembrane region" description="Helical" evidence="1">
    <location>
        <begin position="59"/>
        <end position="83"/>
    </location>
</feature>